<feature type="transmembrane region" description="Helical" evidence="9">
    <location>
        <begin position="229"/>
        <end position="250"/>
    </location>
</feature>
<dbReference type="GO" id="GO:0009401">
    <property type="term" value="P:phosphoenolpyruvate-dependent sugar phosphotransferase system"/>
    <property type="evidence" value="ECO:0007669"/>
    <property type="project" value="UniProtKB-KW"/>
</dbReference>
<dbReference type="AlphaFoldDB" id="B0MIL0"/>
<gene>
    <name evidence="10" type="ORF">ANACAC_03465</name>
</gene>
<evidence type="ECO:0000256" key="2">
    <source>
        <dbReference type="ARBA" id="ARBA00022448"/>
    </source>
</evidence>
<comment type="subcellular location">
    <subcellularLocation>
        <location evidence="1">Cell membrane</location>
        <topology evidence="1">Multi-pass membrane protein</topology>
    </subcellularLocation>
</comment>
<evidence type="ECO:0000256" key="3">
    <source>
        <dbReference type="ARBA" id="ARBA00022475"/>
    </source>
</evidence>
<evidence type="ECO:0000313" key="10">
    <source>
        <dbReference type="EMBL" id="EDR96134.1"/>
    </source>
</evidence>
<evidence type="ECO:0000256" key="6">
    <source>
        <dbReference type="ARBA" id="ARBA00022692"/>
    </source>
</evidence>
<comment type="caution">
    <text evidence="10">The sequence shown here is derived from an EMBL/GenBank/DDBJ whole genome shotgun (WGS) entry which is preliminary data.</text>
</comment>
<reference evidence="10" key="2">
    <citation type="submission" date="2013-11" db="EMBL/GenBank/DDBJ databases">
        <title>Draft genome sequence of Anaerostipes caccae (DSM 14662).</title>
        <authorList>
            <person name="Sudarsanam P."/>
            <person name="Ley R."/>
            <person name="Guruge J."/>
            <person name="Turnbaugh P.J."/>
            <person name="Mahowald M."/>
            <person name="Liep D."/>
            <person name="Gordon J."/>
        </authorList>
    </citation>
    <scope>NUCLEOTIDE SEQUENCE</scope>
    <source>
        <strain evidence="10">DSM 14662</strain>
    </source>
</reference>
<dbReference type="Pfam" id="PF03613">
    <property type="entry name" value="EIID-AGA"/>
    <property type="match status" value="1"/>
</dbReference>
<dbReference type="InterPro" id="IPR004704">
    <property type="entry name" value="PTS_IID_man"/>
</dbReference>
<accession>B0MIL0</accession>
<keyword evidence="5" id="KW-0598">Phosphotransferase system</keyword>
<evidence type="ECO:0000256" key="7">
    <source>
        <dbReference type="ARBA" id="ARBA00022989"/>
    </source>
</evidence>
<feature type="transmembrane region" description="Helical" evidence="9">
    <location>
        <begin position="189"/>
        <end position="209"/>
    </location>
</feature>
<keyword evidence="2" id="KW-0813">Transport</keyword>
<evidence type="ECO:0000256" key="4">
    <source>
        <dbReference type="ARBA" id="ARBA00022597"/>
    </source>
</evidence>
<dbReference type="PANTHER" id="PTHR32502">
    <property type="entry name" value="N-ACETYLGALACTOSAMINE PERMEASE II COMPONENT-RELATED"/>
    <property type="match status" value="1"/>
</dbReference>
<dbReference type="HOGENOM" id="CLU_060742_2_0_9"/>
<evidence type="ECO:0000256" key="9">
    <source>
        <dbReference type="SAM" id="Phobius"/>
    </source>
</evidence>
<keyword evidence="4" id="KW-0762">Sugar transport</keyword>
<dbReference type="PROSITE" id="PS51108">
    <property type="entry name" value="PTS_EIID"/>
    <property type="match status" value="1"/>
</dbReference>
<keyword evidence="6 9" id="KW-0812">Transmembrane</keyword>
<dbReference type="GO" id="GO:0005886">
    <property type="term" value="C:plasma membrane"/>
    <property type="evidence" value="ECO:0007669"/>
    <property type="project" value="UniProtKB-SubCell"/>
</dbReference>
<keyword evidence="3" id="KW-1003">Cell membrane</keyword>
<keyword evidence="8 9" id="KW-0472">Membrane</keyword>
<dbReference type="STRING" id="411490.ANACAC_03465"/>
<feature type="transmembrane region" description="Helical" evidence="9">
    <location>
        <begin position="145"/>
        <end position="168"/>
    </location>
</feature>
<dbReference type="PANTHER" id="PTHR32502:SF5">
    <property type="entry name" value="N-ACETYLGALACTOSAMINE PERMEASE IID COMPONENT-RELATED"/>
    <property type="match status" value="1"/>
</dbReference>
<evidence type="ECO:0000256" key="1">
    <source>
        <dbReference type="ARBA" id="ARBA00004651"/>
    </source>
</evidence>
<name>B0MIL0_ANACD</name>
<proteinExistence type="predicted"/>
<sequence>MTNREEVPMENKEITKKDIRKAYLRWYNTVEVSNSYERMQTVAFCYSISGILKKLYDKKEDYVKALQRHLNFFNTQGIWGSPLLGISIAMEEQKAKGSEVADEAITGIKTGLMGPLAGIGDTIDWGTWKPLIFSLAAGFSAKGGIAGFFICFMFAVIPFMEGFYLTNLGYKLGRNAVSMLLESGWIKQLITGSSILGLFMMGALSASTVKLEIPIKFAMGGSTTTVQAILDSILPGLLPLLLIVGIYIFFRKKGQKFGRVVFALLGLCLLGSAIGLF</sequence>
<protein>
    <submittedName>
        <fullName evidence="10">PTS system mannose/fructose/sorbose family IID component</fullName>
    </submittedName>
</protein>
<feature type="transmembrane region" description="Helical" evidence="9">
    <location>
        <begin position="257"/>
        <end position="276"/>
    </location>
</feature>
<evidence type="ECO:0000313" key="11">
    <source>
        <dbReference type="Proteomes" id="UP000004935"/>
    </source>
</evidence>
<evidence type="ECO:0000256" key="8">
    <source>
        <dbReference type="ARBA" id="ARBA00023136"/>
    </source>
</evidence>
<keyword evidence="7 9" id="KW-1133">Transmembrane helix</keyword>
<keyword evidence="11" id="KW-1185">Reference proteome</keyword>
<evidence type="ECO:0000256" key="5">
    <source>
        <dbReference type="ARBA" id="ARBA00022683"/>
    </source>
</evidence>
<reference evidence="10" key="1">
    <citation type="submission" date="2007-11" db="EMBL/GenBank/DDBJ databases">
        <authorList>
            <person name="Fulton L."/>
            <person name="Clifton S."/>
            <person name="Fulton B."/>
            <person name="Xu J."/>
            <person name="Minx P."/>
            <person name="Pepin K.H."/>
            <person name="Johnson M."/>
            <person name="Thiruvilangam P."/>
            <person name="Bhonagiri V."/>
            <person name="Nash W.E."/>
            <person name="Mardis E.R."/>
            <person name="Wilson R.K."/>
        </authorList>
    </citation>
    <scope>NUCLEOTIDE SEQUENCE [LARGE SCALE GENOMIC DNA]</scope>
    <source>
        <strain evidence="10">DSM 14662</strain>
    </source>
</reference>
<dbReference type="InterPro" id="IPR050303">
    <property type="entry name" value="GatZ_KbaZ_carbometab"/>
</dbReference>
<organism evidence="10 11">
    <name type="scientific">Anaerostipes caccae (strain DSM 14662 / CCUG 47493 / JCM 13470 / NCIMB 13811 / L1-92)</name>
    <dbReference type="NCBI Taxonomy" id="411490"/>
    <lineage>
        <taxon>Bacteria</taxon>
        <taxon>Bacillati</taxon>
        <taxon>Bacillota</taxon>
        <taxon>Clostridia</taxon>
        <taxon>Lachnospirales</taxon>
        <taxon>Lachnospiraceae</taxon>
        <taxon>Anaerostipes</taxon>
    </lineage>
</organism>
<dbReference type="Proteomes" id="UP000004935">
    <property type="component" value="Unassembled WGS sequence"/>
</dbReference>
<dbReference type="eggNOG" id="COG3716">
    <property type="taxonomic scope" value="Bacteria"/>
</dbReference>
<dbReference type="EMBL" id="ABAX03000037">
    <property type="protein sequence ID" value="EDR96134.1"/>
    <property type="molecule type" value="Genomic_DNA"/>
</dbReference>